<feature type="signal peptide" evidence="1">
    <location>
        <begin position="1"/>
        <end position="23"/>
    </location>
</feature>
<keyword evidence="3" id="KW-1185">Reference proteome</keyword>
<accession>A0A9W8BK69</accession>
<protein>
    <submittedName>
        <fullName evidence="2">Uncharacterized protein</fullName>
    </submittedName>
</protein>
<evidence type="ECO:0000313" key="3">
    <source>
        <dbReference type="Proteomes" id="UP001150907"/>
    </source>
</evidence>
<comment type="caution">
    <text evidence="2">The sequence shown here is derived from an EMBL/GenBank/DDBJ whole genome shotgun (WGS) entry which is preliminary data.</text>
</comment>
<proteinExistence type="predicted"/>
<dbReference type="OrthoDB" id="5513640at2759"/>
<dbReference type="EMBL" id="JANBQF010000174">
    <property type="protein sequence ID" value="KAJ2004133.1"/>
    <property type="molecule type" value="Genomic_DNA"/>
</dbReference>
<organism evidence="2 3">
    <name type="scientific">Coemansia thaxteri</name>
    <dbReference type="NCBI Taxonomy" id="2663907"/>
    <lineage>
        <taxon>Eukaryota</taxon>
        <taxon>Fungi</taxon>
        <taxon>Fungi incertae sedis</taxon>
        <taxon>Zoopagomycota</taxon>
        <taxon>Kickxellomycotina</taxon>
        <taxon>Kickxellomycetes</taxon>
        <taxon>Kickxellales</taxon>
        <taxon>Kickxellaceae</taxon>
        <taxon>Coemansia</taxon>
    </lineage>
</organism>
<evidence type="ECO:0000313" key="2">
    <source>
        <dbReference type="EMBL" id="KAJ2004133.1"/>
    </source>
</evidence>
<dbReference type="Proteomes" id="UP001150907">
    <property type="component" value="Unassembled WGS sequence"/>
</dbReference>
<name>A0A9W8BK69_9FUNG</name>
<sequence length="265" mass="28392">MCPPAPFLWSVICSAYRWAAASAASAASVFSHSSPLPPKYSADLRFGLLVPSLAHPTAAYLARLPSPSLIALNHHSTVFSVTGSRQEILDCLRSEDHFPPHAMVHCSVPNATSHNATSHLLIEIYRWPSSPASTSTSISSIFDYLFSPRRLLVVRPAPSLAPPSCPATPLLRVAAPHALTLLEIAHILEHAAFTGQHDLTRNKALNISLIGRSLPDSPPSPLSPADHLVHCAHTTSSPDQLPPYQPCIGGLPPAYSPHPLPPLFI</sequence>
<feature type="chain" id="PRO_5040783188" evidence="1">
    <location>
        <begin position="24"/>
        <end position="265"/>
    </location>
</feature>
<evidence type="ECO:0000256" key="1">
    <source>
        <dbReference type="SAM" id="SignalP"/>
    </source>
</evidence>
<reference evidence="2" key="1">
    <citation type="submission" date="2022-07" db="EMBL/GenBank/DDBJ databases">
        <title>Phylogenomic reconstructions and comparative analyses of Kickxellomycotina fungi.</title>
        <authorList>
            <person name="Reynolds N.K."/>
            <person name="Stajich J.E."/>
            <person name="Barry K."/>
            <person name="Grigoriev I.V."/>
            <person name="Crous P."/>
            <person name="Smith M.E."/>
        </authorList>
    </citation>
    <scope>NUCLEOTIDE SEQUENCE</scope>
    <source>
        <strain evidence="2">IMI 214461</strain>
    </source>
</reference>
<gene>
    <name evidence="2" type="ORF">H4R26_002691</name>
</gene>
<dbReference type="AlphaFoldDB" id="A0A9W8BK69"/>
<keyword evidence="1" id="KW-0732">Signal</keyword>